<gene>
    <name evidence="2" type="primary">stp_10</name>
    <name evidence="2" type="ORF">SDC9_125004</name>
</gene>
<evidence type="ECO:0000259" key="1">
    <source>
        <dbReference type="PROSITE" id="PS51746"/>
    </source>
</evidence>
<dbReference type="SUPFAM" id="SSF81606">
    <property type="entry name" value="PP2C-like"/>
    <property type="match status" value="1"/>
</dbReference>
<protein>
    <submittedName>
        <fullName evidence="2">Serine/threonine phosphatase stp</fullName>
        <ecNumber evidence="2">3.1.3.16</ecNumber>
    </submittedName>
</protein>
<dbReference type="AlphaFoldDB" id="A0A645CM82"/>
<dbReference type="SMART" id="SM00331">
    <property type="entry name" value="PP2C_SIG"/>
    <property type="match status" value="1"/>
</dbReference>
<dbReference type="PROSITE" id="PS51746">
    <property type="entry name" value="PPM_2"/>
    <property type="match status" value="1"/>
</dbReference>
<dbReference type="CDD" id="cd00143">
    <property type="entry name" value="PP2Cc"/>
    <property type="match status" value="1"/>
</dbReference>
<dbReference type="InterPro" id="IPR036457">
    <property type="entry name" value="PPM-type-like_dom_sf"/>
</dbReference>
<dbReference type="InterPro" id="IPR001932">
    <property type="entry name" value="PPM-type_phosphatase-like_dom"/>
</dbReference>
<feature type="domain" description="PPM-type phosphatase" evidence="1">
    <location>
        <begin position="3"/>
        <end position="241"/>
    </location>
</feature>
<proteinExistence type="predicted"/>
<comment type="caution">
    <text evidence="2">The sequence shown here is derived from an EMBL/GenBank/DDBJ whole genome shotgun (WGS) entry which is preliminary data.</text>
</comment>
<dbReference type="EMBL" id="VSSQ01028320">
    <property type="protein sequence ID" value="MPM77994.1"/>
    <property type="molecule type" value="Genomic_DNA"/>
</dbReference>
<reference evidence="2" key="1">
    <citation type="submission" date="2019-08" db="EMBL/GenBank/DDBJ databases">
        <authorList>
            <person name="Kucharzyk K."/>
            <person name="Murdoch R.W."/>
            <person name="Higgins S."/>
            <person name="Loffler F."/>
        </authorList>
    </citation>
    <scope>NUCLEOTIDE SEQUENCE</scope>
</reference>
<evidence type="ECO:0000313" key="2">
    <source>
        <dbReference type="EMBL" id="MPM77994.1"/>
    </source>
</evidence>
<keyword evidence="2" id="KW-0378">Hydrolase</keyword>
<dbReference type="NCBIfam" id="NF033484">
    <property type="entry name" value="Stp1_PP2C_phos"/>
    <property type="match status" value="1"/>
</dbReference>
<dbReference type="Gene3D" id="3.60.40.10">
    <property type="entry name" value="PPM-type phosphatase domain"/>
    <property type="match status" value="1"/>
</dbReference>
<dbReference type="InterPro" id="IPR015655">
    <property type="entry name" value="PP2C"/>
</dbReference>
<organism evidence="2">
    <name type="scientific">bioreactor metagenome</name>
    <dbReference type="NCBI Taxonomy" id="1076179"/>
    <lineage>
        <taxon>unclassified sequences</taxon>
        <taxon>metagenomes</taxon>
        <taxon>ecological metagenomes</taxon>
    </lineage>
</organism>
<accession>A0A645CM82</accession>
<dbReference type="Pfam" id="PF13672">
    <property type="entry name" value="PP2C_2"/>
    <property type="match status" value="1"/>
</dbReference>
<sequence>MNYYGISDIGLVRKSNQDCYSITENEHGNLLAVVCDGVGGGQSGDVASKSAAHFFNNEFLKSPVFNDVTEVKTWINEALSRTNDFVLTLAATKTKYHGMGTTLVAALQCPIGTFIANIGDSRAYRFQDGQLFGLTKDHTLVEALVAQGVITEAETFNHPQRHVLTNAIGIEQTLLVDLFTVTEPYQLLLLCSDGLHGYLADNEINELIPNRGKLQLIARHLIDRANAKGGFDNTTVVLIGAADFYE</sequence>
<dbReference type="PANTHER" id="PTHR13832:SF860">
    <property type="entry name" value="PROTEIN PHOSPHATASE PHPP"/>
    <property type="match status" value="1"/>
</dbReference>
<dbReference type="SMART" id="SM00332">
    <property type="entry name" value="PP2Cc"/>
    <property type="match status" value="1"/>
</dbReference>
<dbReference type="PANTHER" id="PTHR13832">
    <property type="entry name" value="PROTEIN PHOSPHATASE 2C"/>
    <property type="match status" value="1"/>
</dbReference>
<name>A0A645CM82_9ZZZZ</name>
<dbReference type="GO" id="GO:0004722">
    <property type="term" value="F:protein serine/threonine phosphatase activity"/>
    <property type="evidence" value="ECO:0007669"/>
    <property type="project" value="UniProtKB-EC"/>
</dbReference>
<dbReference type="EC" id="3.1.3.16" evidence="2"/>